<reference evidence="3" key="1">
    <citation type="journal article" date="2023" name="Science">
        <title>Genome structures resolve the early diversification of teleost fishes.</title>
        <authorList>
            <person name="Parey E."/>
            <person name="Louis A."/>
            <person name="Montfort J."/>
            <person name="Bouchez O."/>
            <person name="Roques C."/>
            <person name="Iampietro C."/>
            <person name="Lluch J."/>
            <person name="Castinel A."/>
            <person name="Donnadieu C."/>
            <person name="Desvignes T."/>
            <person name="Floi Bucao C."/>
            <person name="Jouanno E."/>
            <person name="Wen M."/>
            <person name="Mejri S."/>
            <person name="Dirks R."/>
            <person name="Jansen H."/>
            <person name="Henkel C."/>
            <person name="Chen W.J."/>
            <person name="Zahm M."/>
            <person name="Cabau C."/>
            <person name="Klopp C."/>
            <person name="Thompson A.W."/>
            <person name="Robinson-Rechavi M."/>
            <person name="Braasch I."/>
            <person name="Lecointre G."/>
            <person name="Bobe J."/>
            <person name="Postlethwait J.H."/>
            <person name="Berthelot C."/>
            <person name="Roest Crollius H."/>
            <person name="Guiguen Y."/>
        </authorList>
    </citation>
    <scope>NUCLEOTIDE SEQUENCE</scope>
    <source>
        <strain evidence="3">NC1722</strain>
    </source>
</reference>
<name>A0AAD7VWD0_9TELE</name>
<gene>
    <name evidence="3" type="ORF">AAFF_G00150190</name>
</gene>
<feature type="compositionally biased region" description="Polar residues" evidence="1">
    <location>
        <begin position="142"/>
        <end position="160"/>
    </location>
</feature>
<evidence type="ECO:0000256" key="1">
    <source>
        <dbReference type="SAM" id="MobiDB-lite"/>
    </source>
</evidence>
<dbReference type="Proteomes" id="UP001221898">
    <property type="component" value="Unassembled WGS sequence"/>
</dbReference>
<feature type="region of interest" description="Disordered" evidence="1">
    <location>
        <begin position="105"/>
        <end position="191"/>
    </location>
</feature>
<feature type="signal peptide" evidence="2">
    <location>
        <begin position="1"/>
        <end position="23"/>
    </location>
</feature>
<evidence type="ECO:0000313" key="3">
    <source>
        <dbReference type="EMBL" id="KAJ8351112.1"/>
    </source>
</evidence>
<protein>
    <recommendedName>
        <fullName evidence="5">Secreted protein</fullName>
    </recommendedName>
</protein>
<proteinExistence type="predicted"/>
<comment type="caution">
    <text evidence="3">The sequence shown here is derived from an EMBL/GenBank/DDBJ whole genome shotgun (WGS) entry which is preliminary data.</text>
</comment>
<organism evidence="3 4">
    <name type="scientific">Aldrovandia affinis</name>
    <dbReference type="NCBI Taxonomy" id="143900"/>
    <lineage>
        <taxon>Eukaryota</taxon>
        <taxon>Metazoa</taxon>
        <taxon>Chordata</taxon>
        <taxon>Craniata</taxon>
        <taxon>Vertebrata</taxon>
        <taxon>Euteleostomi</taxon>
        <taxon>Actinopterygii</taxon>
        <taxon>Neopterygii</taxon>
        <taxon>Teleostei</taxon>
        <taxon>Notacanthiformes</taxon>
        <taxon>Halosauridae</taxon>
        <taxon>Aldrovandia</taxon>
    </lineage>
</organism>
<feature type="chain" id="PRO_5042057388" description="Secreted protein" evidence="2">
    <location>
        <begin position="24"/>
        <end position="191"/>
    </location>
</feature>
<evidence type="ECO:0000313" key="4">
    <source>
        <dbReference type="Proteomes" id="UP001221898"/>
    </source>
</evidence>
<keyword evidence="4" id="KW-1185">Reference proteome</keyword>
<keyword evidence="2" id="KW-0732">Signal</keyword>
<evidence type="ECO:0008006" key="5">
    <source>
        <dbReference type="Google" id="ProtNLM"/>
    </source>
</evidence>
<sequence length="191" mass="20879">MTLSLRQWIILLVLIVGFRVAACSSETMAPAIRLAGTGGLFTGGIDSAATGYRQYDRRRLRSGQRRSYVEVEAPWALRPGHNPLADLVDHEAGIRRLPVARRADVGADAGRRSGRGSGPHLSRRRWRSAQARPVRLSGSGSGSQPDRQVCLPNSNSGSDSQPDRAVVAESERLDDERRDPPDEVTPPIHAW</sequence>
<dbReference type="AlphaFoldDB" id="A0AAD7VWD0"/>
<evidence type="ECO:0000256" key="2">
    <source>
        <dbReference type="SAM" id="SignalP"/>
    </source>
</evidence>
<feature type="compositionally biased region" description="Basic and acidic residues" evidence="1">
    <location>
        <begin position="169"/>
        <end position="181"/>
    </location>
</feature>
<dbReference type="EMBL" id="JAINUG010002056">
    <property type="protein sequence ID" value="KAJ8351112.1"/>
    <property type="molecule type" value="Genomic_DNA"/>
</dbReference>
<accession>A0AAD7VWD0</accession>